<name>A0ABU7P5R8_9ACTN</name>
<dbReference type="RefSeq" id="WP_330793044.1">
    <property type="nucleotide sequence ID" value="NZ_JAZEWV010000002.1"/>
</dbReference>
<protein>
    <recommendedName>
        <fullName evidence="3">Subtilisin inhibitor domain-containing protein</fullName>
    </recommendedName>
</protein>
<proteinExistence type="predicted"/>
<dbReference type="SUPFAM" id="SSF55399">
    <property type="entry name" value="Subtilisin inhibitor"/>
    <property type="match status" value="1"/>
</dbReference>
<accession>A0ABU7P5R8</accession>
<dbReference type="Proteomes" id="UP001344658">
    <property type="component" value="Unassembled WGS sequence"/>
</dbReference>
<organism evidence="1 2">
    <name type="scientific">Actinacidiphila polyblastidii</name>
    <dbReference type="NCBI Taxonomy" id="3110430"/>
    <lineage>
        <taxon>Bacteria</taxon>
        <taxon>Bacillati</taxon>
        <taxon>Actinomycetota</taxon>
        <taxon>Actinomycetes</taxon>
        <taxon>Kitasatosporales</taxon>
        <taxon>Streptomycetaceae</taxon>
        <taxon>Actinacidiphila</taxon>
    </lineage>
</organism>
<evidence type="ECO:0008006" key="3">
    <source>
        <dbReference type="Google" id="ProtNLM"/>
    </source>
</evidence>
<dbReference type="InterPro" id="IPR036819">
    <property type="entry name" value="Subtilisin_inhibitor-like_sf"/>
</dbReference>
<evidence type="ECO:0000313" key="2">
    <source>
        <dbReference type="Proteomes" id="UP001344658"/>
    </source>
</evidence>
<dbReference type="EMBL" id="JAZEWV010000002">
    <property type="protein sequence ID" value="MEE4541163.1"/>
    <property type="molecule type" value="Genomic_DNA"/>
</dbReference>
<sequence>MTRTASLSLRALPAGVRALRAPLVPLALALTAAAAVAALLPAPAASALGVPRTFDRLTVAYDDGAGHARFYRITCGLRREDEPCAHLDFLGGPLPPVPAGQACSMIYGGPQTARLSGSWNGRPVIETYRRTNGCEVARWHRMEPALPDPLRVRHMRPMAA</sequence>
<comment type="caution">
    <text evidence="1">The sequence shown here is derived from an EMBL/GenBank/DDBJ whole genome shotgun (WGS) entry which is preliminary data.</text>
</comment>
<gene>
    <name evidence="1" type="ORF">V2S66_04165</name>
</gene>
<reference evidence="1 2" key="1">
    <citation type="submission" date="2023-12" db="EMBL/GenBank/DDBJ databases">
        <title>Streptomyces sp. V4-01.</title>
        <authorList>
            <person name="Somphong A."/>
            <person name="Phongsopitanun W."/>
        </authorList>
    </citation>
    <scope>NUCLEOTIDE SEQUENCE [LARGE SCALE GENOMIC DNA]</scope>
    <source>
        <strain evidence="1 2">V4-01</strain>
    </source>
</reference>
<dbReference type="Gene3D" id="3.30.350.10">
    <property type="entry name" value="Subtilisin inhibitor-like"/>
    <property type="match status" value="1"/>
</dbReference>
<evidence type="ECO:0000313" key="1">
    <source>
        <dbReference type="EMBL" id="MEE4541163.1"/>
    </source>
</evidence>
<keyword evidence="2" id="KW-1185">Reference proteome</keyword>